<dbReference type="SUPFAM" id="SSF56645">
    <property type="entry name" value="Acyl-CoA dehydrogenase NM domain-like"/>
    <property type="match status" value="1"/>
</dbReference>
<feature type="domain" description="Acyl-CoA dehydrogenase C-terminal" evidence="5">
    <location>
        <begin position="245"/>
        <end position="363"/>
    </location>
</feature>
<keyword evidence="1" id="KW-0285">Flavoprotein</keyword>
<dbReference type="InterPro" id="IPR013107">
    <property type="entry name" value="Acyl-CoA_DH_C"/>
</dbReference>
<accession>A0A366Y431</accession>
<dbReference type="Pfam" id="PF02770">
    <property type="entry name" value="Acyl-CoA_dh_M"/>
    <property type="match status" value="1"/>
</dbReference>
<dbReference type="Gene3D" id="1.10.540.10">
    <property type="entry name" value="Acyl-CoA dehydrogenase/oxidase, N-terminal domain"/>
    <property type="match status" value="1"/>
</dbReference>
<dbReference type="AlphaFoldDB" id="A0A366Y431"/>
<dbReference type="Gene3D" id="1.20.140.10">
    <property type="entry name" value="Butyryl-CoA Dehydrogenase, subunit A, domain 3"/>
    <property type="match status" value="1"/>
</dbReference>
<dbReference type="Proteomes" id="UP000253314">
    <property type="component" value="Unassembled WGS sequence"/>
</dbReference>
<dbReference type="InterPro" id="IPR006091">
    <property type="entry name" value="Acyl-CoA_Oxase/DH_mid-dom"/>
</dbReference>
<evidence type="ECO:0000256" key="2">
    <source>
        <dbReference type="ARBA" id="ARBA00023002"/>
    </source>
</evidence>
<dbReference type="PANTHER" id="PTHR43884:SF25">
    <property type="entry name" value="ACYL-COA DEHYDROGENASE YDBM-RELATED"/>
    <property type="match status" value="1"/>
</dbReference>
<protein>
    <submittedName>
        <fullName evidence="6">Acyl-CoA dehydrogenase</fullName>
    </submittedName>
</protein>
<dbReference type="Pfam" id="PF08028">
    <property type="entry name" value="Acyl-CoA_dh_2"/>
    <property type="match status" value="1"/>
</dbReference>
<evidence type="ECO:0000259" key="5">
    <source>
        <dbReference type="Pfam" id="PF08028"/>
    </source>
</evidence>
<gene>
    <name evidence="6" type="ORF">DS031_03845</name>
</gene>
<dbReference type="PANTHER" id="PTHR43884">
    <property type="entry name" value="ACYL-COA DEHYDROGENASE"/>
    <property type="match status" value="1"/>
</dbReference>
<sequence>MDALFVKTERQKQLFTKISELADRFSERSEEIDQTGSFPFQNIEELKSAGYTSLTVPKKYGGEGTSLYELVLLQERLAQGDASTALSIGWHLGIIMDLGNKEAWKAETYEKLCKEVVNAGVLINSAVTEPMTGSPTRGAKMQTTAKKEGNHWVLNGRKTFTTMSPVLDYFIVVASASGKDDPVQFLVPRETDGLRVDETWNTMAMRGTGSHDLILENVILPEESLVQELDAGSKSKASGWLLHIPACYLGIAVAARNYVVEFANSYSPNSISGTIGELSNVQQAIGSLEIELMNARYFLYSIARKWDEEPETRYQLQAELGAAKHVAVNTALSVIDQAMRITGAQSLFQSNPLQRYYRDARAGLHNPPMDDAVISLLAKKALDKL</sequence>
<feature type="domain" description="Acyl-CoA oxidase/dehydrogenase middle" evidence="3">
    <location>
        <begin position="126"/>
        <end position="218"/>
    </location>
</feature>
<comment type="caution">
    <text evidence="6">The sequence shown here is derived from an EMBL/GenBank/DDBJ whole genome shotgun (WGS) entry which is preliminary data.</text>
</comment>
<dbReference type="GO" id="GO:0003995">
    <property type="term" value="F:acyl-CoA dehydrogenase activity"/>
    <property type="evidence" value="ECO:0007669"/>
    <property type="project" value="TreeGrafter"/>
</dbReference>
<dbReference type="EMBL" id="QOCW01000002">
    <property type="protein sequence ID" value="RBW71173.1"/>
    <property type="molecule type" value="Genomic_DNA"/>
</dbReference>
<evidence type="ECO:0000256" key="1">
    <source>
        <dbReference type="ARBA" id="ARBA00022630"/>
    </source>
</evidence>
<dbReference type="InterPro" id="IPR036250">
    <property type="entry name" value="AcylCo_DH-like_C"/>
</dbReference>
<dbReference type="InterPro" id="IPR009100">
    <property type="entry name" value="AcylCoA_DH/oxidase_NM_dom_sf"/>
</dbReference>
<keyword evidence="7" id="KW-1185">Reference proteome</keyword>
<dbReference type="Gene3D" id="2.40.110.10">
    <property type="entry name" value="Butyryl-CoA Dehydrogenase, subunit A, domain 2"/>
    <property type="match status" value="1"/>
</dbReference>
<evidence type="ECO:0000259" key="3">
    <source>
        <dbReference type="Pfam" id="PF02770"/>
    </source>
</evidence>
<reference evidence="6 7" key="1">
    <citation type="submission" date="2018-07" db="EMBL/GenBank/DDBJ databases">
        <title>Lottiidibacillus patelloidae gen. nov., sp. nov., isolated from the intestinal tract of a marine limpet and the reclassification of B. taeanensis BH030017T, B. algicola KMM 3737T and B. hwajinpoensis SW-72T as genus Lottiidibacillus.</title>
        <authorList>
            <person name="Liu R."/>
            <person name="Huang Z."/>
        </authorList>
    </citation>
    <scope>NUCLEOTIDE SEQUENCE [LARGE SCALE GENOMIC DNA]</scope>
    <source>
        <strain evidence="6 7">BH030017</strain>
    </source>
</reference>
<dbReference type="Pfam" id="PF02771">
    <property type="entry name" value="Acyl-CoA_dh_N"/>
    <property type="match status" value="1"/>
</dbReference>
<evidence type="ECO:0000313" key="6">
    <source>
        <dbReference type="EMBL" id="RBW71173.1"/>
    </source>
</evidence>
<evidence type="ECO:0000259" key="4">
    <source>
        <dbReference type="Pfam" id="PF02771"/>
    </source>
</evidence>
<dbReference type="SUPFAM" id="SSF47203">
    <property type="entry name" value="Acyl-CoA dehydrogenase C-terminal domain-like"/>
    <property type="match status" value="1"/>
</dbReference>
<dbReference type="OrthoDB" id="9785203at2"/>
<name>A0A366Y431_9BACI</name>
<dbReference type="InterPro" id="IPR013786">
    <property type="entry name" value="AcylCoA_DH/ox_N"/>
</dbReference>
<organism evidence="6 7">
    <name type="scientific">Bacillus taeanensis</name>
    <dbReference type="NCBI Taxonomy" id="273032"/>
    <lineage>
        <taxon>Bacteria</taxon>
        <taxon>Bacillati</taxon>
        <taxon>Bacillota</taxon>
        <taxon>Bacilli</taxon>
        <taxon>Bacillales</taxon>
        <taxon>Bacillaceae</taxon>
        <taxon>Bacillus</taxon>
    </lineage>
</organism>
<dbReference type="CDD" id="cd00567">
    <property type="entry name" value="ACAD"/>
    <property type="match status" value="1"/>
</dbReference>
<dbReference type="InterPro" id="IPR046373">
    <property type="entry name" value="Acyl-CoA_Oxase/DH_mid-dom_sf"/>
</dbReference>
<evidence type="ECO:0000313" key="7">
    <source>
        <dbReference type="Proteomes" id="UP000253314"/>
    </source>
</evidence>
<feature type="domain" description="Acyl-CoA dehydrogenase/oxidase N-terminal" evidence="4">
    <location>
        <begin position="8"/>
        <end position="102"/>
    </location>
</feature>
<keyword evidence="2" id="KW-0560">Oxidoreductase</keyword>
<dbReference type="PIRSF" id="PIRSF016578">
    <property type="entry name" value="HsaA"/>
    <property type="match status" value="1"/>
</dbReference>
<dbReference type="InterPro" id="IPR037069">
    <property type="entry name" value="AcylCoA_DH/ox_N_sf"/>
</dbReference>
<dbReference type="FunFam" id="2.40.110.10:FF:000020">
    <property type="entry name" value="Putative acyl-CoA dehydrogenase YdbM"/>
    <property type="match status" value="1"/>
</dbReference>
<dbReference type="GO" id="GO:0050660">
    <property type="term" value="F:flavin adenine dinucleotide binding"/>
    <property type="evidence" value="ECO:0007669"/>
    <property type="project" value="InterPro"/>
</dbReference>
<proteinExistence type="predicted"/>